<reference evidence="4" key="2">
    <citation type="journal article" date="2021" name="Genome Biol. Evol.">
        <title>Developing a high-quality reference genome for a parasitic bivalve with doubly uniparental inheritance (Bivalvia: Unionida).</title>
        <authorList>
            <person name="Smith C.H."/>
        </authorList>
    </citation>
    <scope>NUCLEOTIDE SEQUENCE</scope>
    <source>
        <strain evidence="4">CHS0354</strain>
        <tissue evidence="4">Mantle</tissue>
    </source>
</reference>
<evidence type="ECO:0000256" key="3">
    <source>
        <dbReference type="PROSITE-ProRule" id="PRU00742"/>
    </source>
</evidence>
<dbReference type="GO" id="GO:0008783">
    <property type="term" value="F:agmatinase activity"/>
    <property type="evidence" value="ECO:0007669"/>
    <property type="project" value="TreeGrafter"/>
</dbReference>
<evidence type="ECO:0000313" key="5">
    <source>
        <dbReference type="Proteomes" id="UP001195483"/>
    </source>
</evidence>
<dbReference type="GO" id="GO:0046872">
    <property type="term" value="F:metal ion binding"/>
    <property type="evidence" value="ECO:0007669"/>
    <property type="project" value="UniProtKB-KW"/>
</dbReference>
<dbReference type="InterPro" id="IPR023696">
    <property type="entry name" value="Ureohydrolase_dom_sf"/>
</dbReference>
<comment type="similarity">
    <text evidence="3">Belongs to the arginase family.</text>
</comment>
<accession>A0AAE0TAH0</accession>
<name>A0AAE0TAH0_9BIVA</name>
<evidence type="ECO:0000256" key="1">
    <source>
        <dbReference type="ARBA" id="ARBA00022723"/>
    </source>
</evidence>
<sequence>MPNGKAQHVKGFMYRFRGTARKNLEFMRRAAQSGLPVLFIEPSIMLTYREEYRKFLPGEDIPQVILLQEWLAGLDYKRTAAKVSDEKVYLMLHCTEKTSVLNAGSLWQTCFSKFGIQAEIVPSGCCGMAGVFGHETEHYEASKEIYELSWQKKVQQYGAQLLVSGYSCRSQVKRFSGFRPQHPAQYLLSKLYMNAENIFLGSEIEQSNPEASLFHILPIPYERTVSFGGGTALAPQVIIAASHQLEKTDALFGEPCVHGICTLPPVSQDGTPEEVMSRIALQTENISRSGKIPVGIGGEHTVTQGIVRGIKAAQGGQHFGPLFHACVMRRIHENGIPLHMVGIRAYCQEELDYMTENRIGCDFAKDVVPSGANRINLADNFPEHIYISIDTDGFDPSVTPATGTPVAGGLGWYQFWDMVARLTVSKKVIGFDLVEHAPIKGFTRTIILRRILFTK</sequence>
<protein>
    <submittedName>
        <fullName evidence="4">Uncharacterized protein</fullName>
    </submittedName>
</protein>
<proteinExistence type="inferred from homology"/>
<dbReference type="AlphaFoldDB" id="A0AAE0TAH0"/>
<keyword evidence="1" id="KW-0479">Metal-binding</keyword>
<evidence type="ECO:0000256" key="2">
    <source>
        <dbReference type="ARBA" id="ARBA00022801"/>
    </source>
</evidence>
<dbReference type="SUPFAM" id="SSF52768">
    <property type="entry name" value="Arginase/deacetylase"/>
    <property type="match status" value="1"/>
</dbReference>
<gene>
    <name evidence="4" type="ORF">CHS0354_018368</name>
</gene>
<dbReference type="PANTHER" id="PTHR11358:SF26">
    <property type="entry name" value="GUANIDINO ACID HYDROLASE, MITOCHONDRIAL"/>
    <property type="match status" value="1"/>
</dbReference>
<dbReference type="PANTHER" id="PTHR11358">
    <property type="entry name" value="ARGINASE/AGMATINASE"/>
    <property type="match status" value="1"/>
</dbReference>
<dbReference type="GO" id="GO:0033389">
    <property type="term" value="P:putrescine biosynthetic process from arginine, via agmatine"/>
    <property type="evidence" value="ECO:0007669"/>
    <property type="project" value="TreeGrafter"/>
</dbReference>
<keyword evidence="2" id="KW-0378">Hydrolase</keyword>
<dbReference type="Pfam" id="PF00491">
    <property type="entry name" value="Arginase"/>
    <property type="match status" value="1"/>
</dbReference>
<dbReference type="InterPro" id="IPR006035">
    <property type="entry name" value="Ureohydrolase"/>
</dbReference>
<organism evidence="4 5">
    <name type="scientific">Potamilus streckersoni</name>
    <dbReference type="NCBI Taxonomy" id="2493646"/>
    <lineage>
        <taxon>Eukaryota</taxon>
        <taxon>Metazoa</taxon>
        <taxon>Spiralia</taxon>
        <taxon>Lophotrochozoa</taxon>
        <taxon>Mollusca</taxon>
        <taxon>Bivalvia</taxon>
        <taxon>Autobranchia</taxon>
        <taxon>Heteroconchia</taxon>
        <taxon>Palaeoheterodonta</taxon>
        <taxon>Unionida</taxon>
        <taxon>Unionoidea</taxon>
        <taxon>Unionidae</taxon>
        <taxon>Ambleminae</taxon>
        <taxon>Lampsilini</taxon>
        <taxon>Potamilus</taxon>
    </lineage>
</organism>
<dbReference type="PROSITE" id="PS51409">
    <property type="entry name" value="ARGINASE_2"/>
    <property type="match status" value="1"/>
</dbReference>
<reference evidence="4" key="1">
    <citation type="journal article" date="2021" name="Genome Biol. Evol.">
        <title>A High-Quality Reference Genome for a Parasitic Bivalve with Doubly Uniparental Inheritance (Bivalvia: Unionida).</title>
        <authorList>
            <person name="Smith C.H."/>
        </authorList>
    </citation>
    <scope>NUCLEOTIDE SEQUENCE</scope>
    <source>
        <strain evidence="4">CHS0354</strain>
    </source>
</reference>
<reference evidence="4" key="3">
    <citation type="submission" date="2023-05" db="EMBL/GenBank/DDBJ databases">
        <authorList>
            <person name="Smith C.H."/>
        </authorList>
    </citation>
    <scope>NUCLEOTIDE SEQUENCE</scope>
    <source>
        <strain evidence="4">CHS0354</strain>
        <tissue evidence="4">Mantle</tissue>
    </source>
</reference>
<comment type="caution">
    <text evidence="4">The sequence shown here is derived from an EMBL/GenBank/DDBJ whole genome shotgun (WGS) entry which is preliminary data.</text>
</comment>
<evidence type="ECO:0000313" key="4">
    <source>
        <dbReference type="EMBL" id="KAK3606774.1"/>
    </source>
</evidence>
<dbReference type="Gene3D" id="3.40.800.10">
    <property type="entry name" value="Ureohydrolase domain"/>
    <property type="match status" value="1"/>
</dbReference>
<dbReference type="Proteomes" id="UP001195483">
    <property type="component" value="Unassembled WGS sequence"/>
</dbReference>
<dbReference type="EMBL" id="JAEAOA010001141">
    <property type="protein sequence ID" value="KAK3606774.1"/>
    <property type="molecule type" value="Genomic_DNA"/>
</dbReference>
<keyword evidence="5" id="KW-1185">Reference proteome</keyword>